<dbReference type="Proteomes" id="UP000319557">
    <property type="component" value="Chromosome"/>
</dbReference>
<organism evidence="2 3">
    <name type="scientific">Rosistilla ulvae</name>
    <dbReference type="NCBI Taxonomy" id="1930277"/>
    <lineage>
        <taxon>Bacteria</taxon>
        <taxon>Pseudomonadati</taxon>
        <taxon>Planctomycetota</taxon>
        <taxon>Planctomycetia</taxon>
        <taxon>Pirellulales</taxon>
        <taxon>Pirellulaceae</taxon>
        <taxon>Rosistilla</taxon>
    </lineage>
</organism>
<accession>A0A517M595</accession>
<name>A0A517M595_9BACT</name>
<dbReference type="OrthoDB" id="286961at2"/>
<keyword evidence="1" id="KW-0175">Coiled coil</keyword>
<evidence type="ECO:0000313" key="2">
    <source>
        <dbReference type="EMBL" id="QDS90052.1"/>
    </source>
</evidence>
<dbReference type="EMBL" id="CP036261">
    <property type="protein sequence ID" value="QDS90052.1"/>
    <property type="molecule type" value="Genomic_DNA"/>
</dbReference>
<protein>
    <submittedName>
        <fullName evidence="2">Uncharacterized protein</fullName>
    </submittedName>
</protein>
<reference evidence="2 3" key="1">
    <citation type="submission" date="2019-02" db="EMBL/GenBank/DDBJ databases">
        <title>Deep-cultivation of Planctomycetes and their phenomic and genomic characterization uncovers novel biology.</title>
        <authorList>
            <person name="Wiegand S."/>
            <person name="Jogler M."/>
            <person name="Boedeker C."/>
            <person name="Pinto D."/>
            <person name="Vollmers J."/>
            <person name="Rivas-Marin E."/>
            <person name="Kohn T."/>
            <person name="Peeters S.H."/>
            <person name="Heuer A."/>
            <person name="Rast P."/>
            <person name="Oberbeckmann S."/>
            <person name="Bunk B."/>
            <person name="Jeske O."/>
            <person name="Meyerdierks A."/>
            <person name="Storesund J.E."/>
            <person name="Kallscheuer N."/>
            <person name="Luecker S."/>
            <person name="Lage O.M."/>
            <person name="Pohl T."/>
            <person name="Merkel B.J."/>
            <person name="Hornburger P."/>
            <person name="Mueller R.-W."/>
            <person name="Bruemmer F."/>
            <person name="Labrenz M."/>
            <person name="Spormann A.M."/>
            <person name="Op den Camp H."/>
            <person name="Overmann J."/>
            <person name="Amann R."/>
            <person name="Jetten M.S.M."/>
            <person name="Mascher T."/>
            <person name="Medema M.H."/>
            <person name="Devos D.P."/>
            <person name="Kaster A.-K."/>
            <person name="Ovreas L."/>
            <person name="Rohde M."/>
            <person name="Galperin M.Y."/>
            <person name="Jogler C."/>
        </authorList>
    </citation>
    <scope>NUCLEOTIDE SEQUENCE [LARGE SCALE GENOMIC DNA]</scope>
    <source>
        <strain evidence="2 3">EC9</strain>
    </source>
</reference>
<dbReference type="AlphaFoldDB" id="A0A517M595"/>
<evidence type="ECO:0000313" key="3">
    <source>
        <dbReference type="Proteomes" id="UP000319557"/>
    </source>
</evidence>
<feature type="coiled-coil region" evidence="1">
    <location>
        <begin position="9"/>
        <end position="43"/>
    </location>
</feature>
<gene>
    <name evidence="2" type="ORF">EC9_42560</name>
</gene>
<dbReference type="KEGG" id="ruv:EC9_42560"/>
<keyword evidence="3" id="KW-1185">Reference proteome</keyword>
<proteinExistence type="predicted"/>
<evidence type="ECO:0000256" key="1">
    <source>
        <dbReference type="SAM" id="Coils"/>
    </source>
</evidence>
<sequence>MSDLPRMSIKSLRNLIAETETTLHELNTELQRREEAAQDSEIEHLEDHMKHAELSLQSIRDFFVILINEYRSRH</sequence>
<dbReference type="RefSeq" id="WP_145347951.1">
    <property type="nucleotide sequence ID" value="NZ_CP036261.1"/>
</dbReference>